<dbReference type="PANTHER" id="PTHR45638">
    <property type="entry name" value="CYCLIC NUCLEOTIDE-GATED CATION CHANNEL SUBUNIT A"/>
    <property type="match status" value="1"/>
</dbReference>
<keyword evidence="2" id="KW-0812">Transmembrane</keyword>
<dbReference type="GO" id="GO:0005222">
    <property type="term" value="F:intracellularly cAMP-activated cation channel activity"/>
    <property type="evidence" value="ECO:0007669"/>
    <property type="project" value="TreeGrafter"/>
</dbReference>
<gene>
    <name evidence="3" type="ORF">HPBE_LOCUS17739</name>
</gene>
<dbReference type="GO" id="GO:0030553">
    <property type="term" value="F:cGMP binding"/>
    <property type="evidence" value="ECO:0007669"/>
    <property type="project" value="TreeGrafter"/>
</dbReference>
<dbReference type="GO" id="GO:0017071">
    <property type="term" value="C:intracellular cyclic nucleotide activated cation channel complex"/>
    <property type="evidence" value="ECO:0007669"/>
    <property type="project" value="TreeGrafter"/>
</dbReference>
<dbReference type="AlphaFoldDB" id="A0A3P8A790"/>
<evidence type="ECO:0000313" key="4">
    <source>
        <dbReference type="Proteomes" id="UP000050761"/>
    </source>
</evidence>
<keyword evidence="2" id="KW-0472">Membrane</keyword>
<feature type="compositionally biased region" description="Basic and acidic residues" evidence="1">
    <location>
        <begin position="29"/>
        <end position="52"/>
    </location>
</feature>
<dbReference type="InterPro" id="IPR050866">
    <property type="entry name" value="CNG_cation_channel"/>
</dbReference>
<organism evidence="3">
    <name type="scientific">Heligmosomoides polygyrus</name>
    <name type="common">Parasitic roundworm</name>
    <dbReference type="NCBI Taxonomy" id="6339"/>
    <lineage>
        <taxon>Eukaryota</taxon>
        <taxon>Metazoa</taxon>
        <taxon>Ecdysozoa</taxon>
        <taxon>Nematoda</taxon>
        <taxon>Chromadorea</taxon>
        <taxon>Rhabditida</taxon>
        <taxon>Rhabditina</taxon>
        <taxon>Rhabditomorpha</taxon>
        <taxon>Strongyloidea</taxon>
        <taxon>Heligmosomidae</taxon>
        <taxon>Heligmosomoides</taxon>
    </lineage>
</organism>
<keyword evidence="2" id="KW-1133">Transmembrane helix</keyword>
<keyword evidence="4" id="KW-1185">Reference proteome</keyword>
<reference evidence="5" key="2">
    <citation type="submission" date="2019-09" db="UniProtKB">
        <authorList>
            <consortium name="WormBaseParasite"/>
        </authorList>
    </citation>
    <scope>IDENTIFICATION</scope>
</reference>
<dbReference type="WBParaSite" id="HPBE_0001774001-mRNA-1">
    <property type="protein sequence ID" value="HPBE_0001774001-mRNA-1"/>
    <property type="gene ID" value="HPBE_0001774001"/>
</dbReference>
<name>A0A3P8A790_HELPZ</name>
<dbReference type="PANTHER" id="PTHR45638:SF11">
    <property type="entry name" value="CYCLIC NUCLEOTIDE-GATED CATION CHANNEL SUBUNIT A"/>
    <property type="match status" value="1"/>
</dbReference>
<dbReference type="GO" id="GO:0044877">
    <property type="term" value="F:protein-containing complex binding"/>
    <property type="evidence" value="ECO:0007669"/>
    <property type="project" value="TreeGrafter"/>
</dbReference>
<evidence type="ECO:0000256" key="1">
    <source>
        <dbReference type="SAM" id="MobiDB-lite"/>
    </source>
</evidence>
<evidence type="ECO:0000256" key="2">
    <source>
        <dbReference type="SAM" id="Phobius"/>
    </source>
</evidence>
<evidence type="ECO:0000313" key="3">
    <source>
        <dbReference type="EMBL" id="VDP09777.1"/>
    </source>
</evidence>
<evidence type="ECO:0000313" key="5">
    <source>
        <dbReference type="WBParaSite" id="HPBE_0001774001-mRNA-1"/>
    </source>
</evidence>
<feature type="transmembrane region" description="Helical" evidence="2">
    <location>
        <begin position="146"/>
        <end position="168"/>
    </location>
</feature>
<proteinExistence type="predicted"/>
<protein>
    <submittedName>
        <fullName evidence="5">Ion_trans domain-containing protein</fullName>
    </submittedName>
</protein>
<accession>A0A3P8A790</accession>
<dbReference type="SUPFAM" id="SSF81324">
    <property type="entry name" value="Voltage-gated potassium channels"/>
    <property type="match status" value="1"/>
</dbReference>
<sequence>MNAVECDMRTISAFEFDQTAATSGASVVTDRRQSNGERRDGEDNGKRRDDEEELLKCGEDRNEDSNEEFQIVRNWMMSANDENNRTSDINSSLVFEPPARPENVPILAEAEDVFEIETTGLDILKAKAAEWSRKLIYFYVSPSGYFYYYWTCVVSLGILYNMMAMVIFIFDDVFNGCFFYWLYLNLFFDCVFLLDILVQSRASHQNGAVPGRQG</sequence>
<feature type="region of interest" description="Disordered" evidence="1">
    <location>
        <begin position="23"/>
        <end position="52"/>
    </location>
</feature>
<feature type="transmembrane region" description="Helical" evidence="2">
    <location>
        <begin position="180"/>
        <end position="198"/>
    </location>
</feature>
<dbReference type="GO" id="GO:0005886">
    <property type="term" value="C:plasma membrane"/>
    <property type="evidence" value="ECO:0007669"/>
    <property type="project" value="TreeGrafter"/>
</dbReference>
<dbReference type="EMBL" id="UZAH01030231">
    <property type="protein sequence ID" value="VDP09777.1"/>
    <property type="molecule type" value="Genomic_DNA"/>
</dbReference>
<reference evidence="3 4" key="1">
    <citation type="submission" date="2018-11" db="EMBL/GenBank/DDBJ databases">
        <authorList>
            <consortium name="Pathogen Informatics"/>
        </authorList>
    </citation>
    <scope>NUCLEOTIDE SEQUENCE [LARGE SCALE GENOMIC DNA]</scope>
</reference>
<dbReference type="GO" id="GO:0005223">
    <property type="term" value="F:intracellularly cGMP-activated cation channel activity"/>
    <property type="evidence" value="ECO:0007669"/>
    <property type="project" value="TreeGrafter"/>
</dbReference>
<dbReference type="Proteomes" id="UP000050761">
    <property type="component" value="Unassembled WGS sequence"/>
</dbReference>
<dbReference type="OrthoDB" id="421226at2759"/>